<comment type="caution">
    <text evidence="7">The sequence shown here is derived from an EMBL/GenBank/DDBJ whole genome shotgun (WGS) entry which is preliminary data.</text>
</comment>
<dbReference type="GO" id="GO:0046982">
    <property type="term" value="F:protein heterodimerization activity"/>
    <property type="evidence" value="ECO:0007669"/>
    <property type="project" value="InterPro"/>
</dbReference>
<reference evidence="7" key="1">
    <citation type="journal article" date="2015" name="Nature">
        <title>Complex archaea that bridge the gap between prokaryotes and eukaryotes.</title>
        <authorList>
            <person name="Spang A."/>
            <person name="Saw J.H."/>
            <person name="Jorgensen S.L."/>
            <person name="Zaremba-Niedzwiedzka K."/>
            <person name="Martijn J."/>
            <person name="Lind A.E."/>
            <person name="van Eijk R."/>
            <person name="Schleper C."/>
            <person name="Guy L."/>
            <person name="Ettema T.J."/>
        </authorList>
    </citation>
    <scope>NUCLEOTIDE SEQUENCE</scope>
</reference>
<evidence type="ECO:0000256" key="5">
    <source>
        <dbReference type="SAM" id="MobiDB-lite"/>
    </source>
</evidence>
<dbReference type="PANTHER" id="PTHR42988">
    <property type="entry name" value="PHOSPHOHYDROLASE"/>
    <property type="match status" value="1"/>
</dbReference>
<keyword evidence="1" id="KW-0479">Metal-binding</keyword>
<feature type="region of interest" description="Disordered" evidence="5">
    <location>
        <begin position="497"/>
        <end position="520"/>
    </location>
</feature>
<dbReference type="Gene3D" id="3.60.21.10">
    <property type="match status" value="1"/>
</dbReference>
<accession>A0A0F9IS86</accession>
<dbReference type="InterPro" id="IPR009072">
    <property type="entry name" value="Histone-fold"/>
</dbReference>
<dbReference type="Gene3D" id="1.10.20.10">
    <property type="entry name" value="Histone, subunit A"/>
    <property type="match status" value="1"/>
</dbReference>
<evidence type="ECO:0000313" key="7">
    <source>
        <dbReference type="EMBL" id="KKM60218.1"/>
    </source>
</evidence>
<comment type="similarity">
    <text evidence="4">Belongs to the cyclic nucleotide phosphodiesterase class-III family.</text>
</comment>
<dbReference type="AlphaFoldDB" id="A0A0F9IS86"/>
<name>A0A0F9IS86_9ZZZZ</name>
<dbReference type="InterPro" id="IPR004843">
    <property type="entry name" value="Calcineurin-like_PHP"/>
</dbReference>
<evidence type="ECO:0000256" key="2">
    <source>
        <dbReference type="ARBA" id="ARBA00022801"/>
    </source>
</evidence>
<evidence type="ECO:0000256" key="3">
    <source>
        <dbReference type="ARBA" id="ARBA00023004"/>
    </source>
</evidence>
<dbReference type="EMBL" id="LAZR01011721">
    <property type="protein sequence ID" value="KKM60218.1"/>
    <property type="molecule type" value="Genomic_DNA"/>
</dbReference>
<dbReference type="GO" id="GO:0046872">
    <property type="term" value="F:metal ion binding"/>
    <property type="evidence" value="ECO:0007669"/>
    <property type="project" value="UniProtKB-KW"/>
</dbReference>
<keyword evidence="3" id="KW-0408">Iron</keyword>
<feature type="domain" description="Calcineurin-like phosphoesterase" evidence="6">
    <location>
        <begin position="11"/>
        <end position="255"/>
    </location>
</feature>
<evidence type="ECO:0000256" key="4">
    <source>
        <dbReference type="ARBA" id="ARBA00025742"/>
    </source>
</evidence>
<dbReference type="SUPFAM" id="SSF56300">
    <property type="entry name" value="Metallo-dependent phosphatases"/>
    <property type="match status" value="1"/>
</dbReference>
<dbReference type="InterPro" id="IPR050884">
    <property type="entry name" value="CNP_phosphodiesterase-III"/>
</dbReference>
<gene>
    <name evidence="7" type="ORF">LCGC14_1544070</name>
</gene>
<dbReference type="Pfam" id="PF00149">
    <property type="entry name" value="Metallophos"/>
    <property type="match status" value="1"/>
</dbReference>
<dbReference type="GO" id="GO:0016787">
    <property type="term" value="F:hydrolase activity"/>
    <property type="evidence" value="ECO:0007669"/>
    <property type="project" value="UniProtKB-KW"/>
</dbReference>
<sequence>MKSNQKEELILLHFSDFHFGRQNPYSGQLIVLQEIWDEIKSKLIKNNIEIDSIDLVVITGDLSSIGSASDFEFASQYFTEILFKDINKDIFIIIPGNHDLEFAMNEGDLKEERFENYLKFKKKLGFNEEHDNSIEYLKNPHFLKTFKELSTCILCLNSCMYTAYDIDPDDPLNFTQSKFNPENNNYVKINENQLKSCLKAIDSLSDFNFKLMLLHHNILPYNKGRAYLSNFYKVIKAIEQKPYEFNIILHGHLHKKIIDKYSECFTIGAGSFGVGNNHKDVLNEINILKLRKEHYPFSITWIDVLTIKIDYDEQLKWSVVVPQDWISETLEMLSSRYLAIVSQFEMVKNSILKSQYELAFENIRNLQSLLYESTIKDKENVIRQIGRIFYDEIKKTSKEDTKRVKVFARLKDKIDEFKDVRLKKKKISWLPLRRLKKKIFSWLPLRRLKRKPIAWSPIRRLMGMSGLEIVARDAVDKLLDHLEDVVEDRTKNLKKLSHREHRKKITKEDMESAIKKTSFK</sequence>
<dbReference type="InterPro" id="IPR029052">
    <property type="entry name" value="Metallo-depent_PP-like"/>
</dbReference>
<dbReference type="SUPFAM" id="SSF47113">
    <property type="entry name" value="Histone-fold"/>
    <property type="match status" value="1"/>
</dbReference>
<organism evidence="7">
    <name type="scientific">marine sediment metagenome</name>
    <dbReference type="NCBI Taxonomy" id="412755"/>
    <lineage>
        <taxon>unclassified sequences</taxon>
        <taxon>metagenomes</taxon>
        <taxon>ecological metagenomes</taxon>
    </lineage>
</organism>
<proteinExistence type="inferred from homology"/>
<protein>
    <recommendedName>
        <fullName evidence="6">Calcineurin-like phosphoesterase domain-containing protein</fullName>
    </recommendedName>
</protein>
<evidence type="ECO:0000259" key="6">
    <source>
        <dbReference type="Pfam" id="PF00149"/>
    </source>
</evidence>
<evidence type="ECO:0000256" key="1">
    <source>
        <dbReference type="ARBA" id="ARBA00022723"/>
    </source>
</evidence>
<keyword evidence="2" id="KW-0378">Hydrolase</keyword>
<dbReference type="PANTHER" id="PTHR42988:SF2">
    <property type="entry name" value="CYCLIC NUCLEOTIDE PHOSPHODIESTERASE CBUA0032-RELATED"/>
    <property type="match status" value="1"/>
</dbReference>